<dbReference type="PROSITE" id="PS50077">
    <property type="entry name" value="HEAT_REPEAT"/>
    <property type="match status" value="1"/>
</dbReference>
<proteinExistence type="predicted"/>
<dbReference type="InterPro" id="IPR034085">
    <property type="entry name" value="TOG"/>
</dbReference>
<feature type="compositionally biased region" description="Low complexity" evidence="6">
    <location>
        <begin position="329"/>
        <end position="340"/>
    </location>
</feature>
<keyword evidence="9" id="KW-1185">Reference proteome</keyword>
<comment type="caution">
    <text evidence="8">The sequence shown here is derived from an EMBL/GenBank/DDBJ whole genome shotgun (WGS) entry which is preliminary data.</text>
</comment>
<keyword evidence="3" id="KW-0677">Repeat</keyword>
<protein>
    <recommendedName>
        <fullName evidence="7">TOG domain-containing protein</fullName>
    </recommendedName>
</protein>
<evidence type="ECO:0000313" key="8">
    <source>
        <dbReference type="EMBL" id="KAK9918112.1"/>
    </source>
</evidence>
<keyword evidence="2" id="KW-0963">Cytoplasm</keyword>
<evidence type="ECO:0000256" key="2">
    <source>
        <dbReference type="ARBA" id="ARBA00022490"/>
    </source>
</evidence>
<feature type="compositionally biased region" description="Low complexity" evidence="6">
    <location>
        <begin position="602"/>
        <end position="630"/>
    </location>
</feature>
<evidence type="ECO:0000313" key="9">
    <source>
        <dbReference type="Proteomes" id="UP001491310"/>
    </source>
</evidence>
<dbReference type="PANTHER" id="PTHR21567:SF9">
    <property type="entry name" value="CLIP-ASSOCIATING PROTEIN"/>
    <property type="match status" value="1"/>
</dbReference>
<dbReference type="SMART" id="SM01349">
    <property type="entry name" value="TOG"/>
    <property type="match status" value="3"/>
</dbReference>
<dbReference type="InterPro" id="IPR011989">
    <property type="entry name" value="ARM-like"/>
</dbReference>
<dbReference type="SUPFAM" id="SSF48371">
    <property type="entry name" value="ARM repeat"/>
    <property type="match status" value="1"/>
</dbReference>
<dbReference type="Proteomes" id="UP001491310">
    <property type="component" value="Unassembled WGS sequence"/>
</dbReference>
<dbReference type="EMBL" id="JALJOT010000001">
    <property type="protein sequence ID" value="KAK9918112.1"/>
    <property type="molecule type" value="Genomic_DNA"/>
</dbReference>
<feature type="domain" description="TOG" evidence="7">
    <location>
        <begin position="368"/>
        <end position="605"/>
    </location>
</feature>
<feature type="repeat" description="HEAT" evidence="5">
    <location>
        <begin position="461"/>
        <end position="496"/>
    </location>
</feature>
<evidence type="ECO:0000256" key="6">
    <source>
        <dbReference type="SAM" id="MobiDB-lite"/>
    </source>
</evidence>
<feature type="compositionally biased region" description="Polar residues" evidence="6">
    <location>
        <begin position="636"/>
        <end position="653"/>
    </location>
</feature>
<evidence type="ECO:0000256" key="4">
    <source>
        <dbReference type="ARBA" id="ARBA00023212"/>
    </source>
</evidence>
<dbReference type="PANTHER" id="PTHR21567">
    <property type="entry name" value="CLASP"/>
    <property type="match status" value="1"/>
</dbReference>
<dbReference type="Pfam" id="PF21040">
    <property type="entry name" value="CEP104-like_TOG"/>
    <property type="match status" value="1"/>
</dbReference>
<accession>A0ABR2Z1T0</accession>
<evidence type="ECO:0000256" key="3">
    <source>
        <dbReference type="ARBA" id="ARBA00022737"/>
    </source>
</evidence>
<feature type="domain" description="TOG" evidence="7">
    <location>
        <begin position="687"/>
        <end position="933"/>
    </location>
</feature>
<dbReference type="Gene3D" id="1.25.10.10">
    <property type="entry name" value="Leucine-rich Repeat Variant"/>
    <property type="match status" value="3"/>
</dbReference>
<comment type="subcellular location">
    <subcellularLocation>
        <location evidence="1">Cytoplasm</location>
        <location evidence="1">Cytoskeleton</location>
    </subcellularLocation>
</comment>
<feature type="region of interest" description="Disordered" evidence="6">
    <location>
        <begin position="322"/>
        <end position="356"/>
    </location>
</feature>
<dbReference type="InterPro" id="IPR016024">
    <property type="entry name" value="ARM-type_fold"/>
</dbReference>
<evidence type="ECO:0000256" key="1">
    <source>
        <dbReference type="ARBA" id="ARBA00004245"/>
    </source>
</evidence>
<feature type="domain" description="TOG" evidence="7">
    <location>
        <begin position="25"/>
        <end position="255"/>
    </location>
</feature>
<keyword evidence="4" id="KW-0206">Cytoskeleton</keyword>
<evidence type="ECO:0000256" key="5">
    <source>
        <dbReference type="PROSITE-ProRule" id="PRU00103"/>
    </source>
</evidence>
<gene>
    <name evidence="8" type="ORF">WJX75_001389</name>
</gene>
<dbReference type="Pfam" id="PF12348">
    <property type="entry name" value="CLASP_N"/>
    <property type="match status" value="1"/>
</dbReference>
<feature type="region of interest" description="Disordered" evidence="6">
    <location>
        <begin position="602"/>
        <end position="702"/>
    </location>
</feature>
<dbReference type="InterPro" id="IPR021133">
    <property type="entry name" value="HEAT_type_2"/>
</dbReference>
<evidence type="ECO:0000259" key="7">
    <source>
        <dbReference type="SMART" id="SM01349"/>
    </source>
</evidence>
<sequence>MDSGGYTASGEVPQAQPVQVAGERQLCAEVDSLIRHLNVDVEWTRRIEALLRLEGLVRGGATGVPGFSDLLKALQEPIVVQLLDRRSAVSRQACHLVSVLAEHMGARLEPLAMAFLPSLFKVVVITVQIMAESADACVRALLRHCQSPRLLPRLCSTLCKDRSAKLRQSAAEYLIQVLEDWDGTALEKSVGAIEEAVLAAAQDAVADTRTAGRAAFAAYCRARPERLHPLLARQDPGLQQKLRDALVTYVPGGALRRASVKPSAAGARFSIAGPALAAAAAKAAAAEAAAAPLPRRPLPNSRKSVGGAALRVTLPARAHDVEAAAQNGSAPSRIPASSSAHDPYDRASDYGGSSHVHSSLSSVSEAWTEHHHGPPLSQLLQAFTSAGSDWKAKSDAFAALEEAMQRPDIAASMASHLDRSVTVFLESISDAHVRVAMACLRCLGAALGACGALLDRHLDRLVPPLLVRAADGKEAIRRAATDALSVLPGVVGADVFLLTLSAAVGGARSTKAQIAAIETFTAVAPLLRDIGHVALRAWASCMAVAAQDKHKEVRRAAEVALSAIHRHLDAATVASVLSSEPPDAQAGLLRNLRAMSLSVRQAQPAAQSARHPAAASAAPSTDAASSAGASPPQPFTPGTSTAGSLEGSPSDTTAGGRAAVSGPGAAERESAAPGQRHVSMMSAQRENASGGAAPSPKALTPPAQRQGLVAGLESADPSGSLAALPGTVPAIPPPLWQPHMSQVVKAIGEAARNEKLEARKQALIAVQVFASEAAPVLAPQFADVAPVLLDCACDASREVRLLAQQAMDVCMQTLPVGGCCLEPLLQRCATEAEAADGEAAALQALFRALSQLVKRMGPGEETNALLGTPLLPYLIRAFGHASADVRKAVVFCLVELRLAVDEAKLAPSLAELTTTQQKLLAIYVERSQQQQQMIQQQMSQHR</sequence>
<organism evidence="8 9">
    <name type="scientific">Coccomyxa subellipsoidea</name>
    <dbReference type="NCBI Taxonomy" id="248742"/>
    <lineage>
        <taxon>Eukaryota</taxon>
        <taxon>Viridiplantae</taxon>
        <taxon>Chlorophyta</taxon>
        <taxon>core chlorophytes</taxon>
        <taxon>Trebouxiophyceae</taxon>
        <taxon>Trebouxiophyceae incertae sedis</taxon>
        <taxon>Coccomyxaceae</taxon>
        <taxon>Coccomyxa</taxon>
    </lineage>
</organism>
<dbReference type="InterPro" id="IPR024395">
    <property type="entry name" value="CLASP_N_dom"/>
</dbReference>
<name>A0ABR2Z1T0_9CHLO</name>
<reference evidence="8 9" key="1">
    <citation type="journal article" date="2024" name="Nat. Commun.">
        <title>Phylogenomics reveals the evolutionary origins of lichenization in chlorophyte algae.</title>
        <authorList>
            <person name="Puginier C."/>
            <person name="Libourel C."/>
            <person name="Otte J."/>
            <person name="Skaloud P."/>
            <person name="Haon M."/>
            <person name="Grisel S."/>
            <person name="Petersen M."/>
            <person name="Berrin J.G."/>
            <person name="Delaux P.M."/>
            <person name="Dal Grande F."/>
            <person name="Keller J."/>
        </authorList>
    </citation>
    <scope>NUCLEOTIDE SEQUENCE [LARGE SCALE GENOMIC DNA]</scope>
    <source>
        <strain evidence="8 9">SAG 216-7</strain>
    </source>
</reference>